<evidence type="ECO:0000259" key="12">
    <source>
        <dbReference type="PROSITE" id="PS50262"/>
    </source>
</evidence>
<feature type="transmembrane region" description="Helical" evidence="11">
    <location>
        <begin position="126"/>
        <end position="145"/>
    </location>
</feature>
<evidence type="ECO:0000256" key="5">
    <source>
        <dbReference type="ARBA" id="ARBA00023040"/>
    </source>
</evidence>
<reference evidence="13" key="2">
    <citation type="submission" date="2025-08" db="UniProtKB">
        <authorList>
            <consortium name="Ensembl"/>
        </authorList>
    </citation>
    <scope>IDENTIFICATION</scope>
</reference>
<feature type="domain" description="G-protein coupled receptors family 1 profile" evidence="12">
    <location>
        <begin position="31"/>
        <end position="275"/>
    </location>
</feature>
<dbReference type="PANTHER" id="PTHR24249:SF381">
    <property type="entry name" value="TRACE AMINE ASSOCIATED RECEPTOR 19P-RELATED"/>
    <property type="match status" value="1"/>
</dbReference>
<dbReference type="FunCoup" id="A0A674PM33">
    <property type="interactions" value="5"/>
</dbReference>
<keyword evidence="2" id="KW-1003">Cell membrane</keyword>
<dbReference type="OMA" id="RICIAFC"/>
<feature type="region of interest" description="Disordered" evidence="10">
    <location>
        <begin position="1"/>
        <end position="21"/>
    </location>
</feature>
<dbReference type="Proteomes" id="UP000005226">
    <property type="component" value="Chromosome 20"/>
</dbReference>
<dbReference type="SMART" id="SM01381">
    <property type="entry name" value="7TM_GPCR_Srsx"/>
    <property type="match status" value="1"/>
</dbReference>
<evidence type="ECO:0000256" key="6">
    <source>
        <dbReference type="ARBA" id="ARBA00023136"/>
    </source>
</evidence>
<comment type="subcellular location">
    <subcellularLocation>
        <location evidence="1">Cell membrane</location>
        <topology evidence="1">Multi-pass membrane protein</topology>
    </subcellularLocation>
</comment>
<dbReference type="PRINTS" id="PR00237">
    <property type="entry name" value="GPCRRHODOPSN"/>
</dbReference>
<keyword evidence="5 9" id="KW-0297">G-protein coupled receptor</keyword>
<keyword evidence="3 9" id="KW-0812">Transmembrane</keyword>
<evidence type="ECO:0000313" key="13">
    <source>
        <dbReference type="Ensembl" id="ENSTRUP00000086750.1"/>
    </source>
</evidence>
<dbReference type="SUPFAM" id="SSF81321">
    <property type="entry name" value="Family A G protein-coupled receptor-like"/>
    <property type="match status" value="1"/>
</dbReference>
<accession>A0A674PM33</accession>
<evidence type="ECO:0000256" key="4">
    <source>
        <dbReference type="ARBA" id="ARBA00022989"/>
    </source>
</evidence>
<evidence type="ECO:0000256" key="3">
    <source>
        <dbReference type="ARBA" id="ARBA00022692"/>
    </source>
</evidence>
<evidence type="ECO:0000313" key="14">
    <source>
        <dbReference type="Proteomes" id="UP000005226"/>
    </source>
</evidence>
<feature type="transmembrane region" description="Helical" evidence="11">
    <location>
        <begin position="51"/>
        <end position="72"/>
    </location>
</feature>
<feature type="transmembrane region" description="Helical" evidence="11">
    <location>
        <begin position="261"/>
        <end position="282"/>
    </location>
</feature>
<comment type="similarity">
    <text evidence="9">Belongs to the G-protein coupled receptor 1 family.</text>
</comment>
<dbReference type="GO" id="GO:0005886">
    <property type="term" value="C:plasma membrane"/>
    <property type="evidence" value="ECO:0007669"/>
    <property type="project" value="UniProtKB-SubCell"/>
</dbReference>
<keyword evidence="4 11" id="KW-1133">Transmembrane helix</keyword>
<dbReference type="PROSITE" id="PS00237">
    <property type="entry name" value="G_PROTEIN_RECEP_F1_1"/>
    <property type="match status" value="1"/>
</dbReference>
<dbReference type="PANTHER" id="PTHR24249">
    <property type="entry name" value="HISTAMINE RECEPTOR-RELATED G-PROTEIN COUPLED RECEPTOR"/>
    <property type="match status" value="1"/>
</dbReference>
<evidence type="ECO:0000256" key="11">
    <source>
        <dbReference type="SAM" id="Phobius"/>
    </source>
</evidence>
<reference evidence="13" key="3">
    <citation type="submission" date="2025-09" db="UniProtKB">
        <authorList>
            <consortium name="Ensembl"/>
        </authorList>
    </citation>
    <scope>IDENTIFICATION</scope>
</reference>
<proteinExistence type="inferred from homology"/>
<keyword evidence="6 11" id="KW-0472">Membrane</keyword>
<feature type="transmembrane region" description="Helical" evidence="11">
    <location>
        <begin position="84"/>
        <end position="106"/>
    </location>
</feature>
<dbReference type="InterPro" id="IPR050569">
    <property type="entry name" value="TAAR"/>
</dbReference>
<dbReference type="Ensembl" id="ENSTRUT00000085277.1">
    <property type="protein sequence ID" value="ENSTRUP00000086750.1"/>
    <property type="gene ID" value="ENSTRUG00000030511.1"/>
</dbReference>
<protein>
    <recommendedName>
        <fullName evidence="12">G-protein coupled receptors family 1 profile domain-containing protein</fullName>
    </recommendedName>
</protein>
<dbReference type="GeneTree" id="ENSGT01050000244823"/>
<dbReference type="InParanoid" id="A0A674PM33"/>
<dbReference type="AlphaFoldDB" id="A0A674PM33"/>
<keyword evidence="8 9" id="KW-0807">Transducer</keyword>
<organism evidence="13 14">
    <name type="scientific">Takifugu rubripes</name>
    <name type="common">Japanese pufferfish</name>
    <name type="synonym">Fugu rubripes</name>
    <dbReference type="NCBI Taxonomy" id="31033"/>
    <lineage>
        <taxon>Eukaryota</taxon>
        <taxon>Metazoa</taxon>
        <taxon>Chordata</taxon>
        <taxon>Craniata</taxon>
        <taxon>Vertebrata</taxon>
        <taxon>Euteleostomi</taxon>
        <taxon>Actinopterygii</taxon>
        <taxon>Neopterygii</taxon>
        <taxon>Teleostei</taxon>
        <taxon>Neoteleostei</taxon>
        <taxon>Acanthomorphata</taxon>
        <taxon>Eupercaria</taxon>
        <taxon>Tetraodontiformes</taxon>
        <taxon>Tetradontoidea</taxon>
        <taxon>Tetraodontidae</taxon>
        <taxon>Takifugu</taxon>
    </lineage>
</organism>
<keyword evidence="7 9" id="KW-0675">Receptor</keyword>
<feature type="transmembrane region" description="Helical" evidence="11">
    <location>
        <begin position="174"/>
        <end position="197"/>
    </location>
</feature>
<dbReference type="PROSITE" id="PS50262">
    <property type="entry name" value="G_PROTEIN_RECEP_F1_2"/>
    <property type="match status" value="1"/>
</dbReference>
<evidence type="ECO:0000256" key="1">
    <source>
        <dbReference type="ARBA" id="ARBA00004651"/>
    </source>
</evidence>
<evidence type="ECO:0000256" key="2">
    <source>
        <dbReference type="ARBA" id="ARBA00022475"/>
    </source>
</evidence>
<feature type="transmembrane region" description="Helical" evidence="11">
    <location>
        <begin position="228"/>
        <end position="249"/>
    </location>
</feature>
<dbReference type="InterPro" id="IPR000276">
    <property type="entry name" value="GPCR_Rhodpsn"/>
</dbReference>
<dbReference type="Gene3D" id="1.20.1070.10">
    <property type="entry name" value="Rhodopsin 7-helix transmembrane proteins"/>
    <property type="match status" value="1"/>
</dbReference>
<keyword evidence="14" id="KW-1185">Reference proteome</keyword>
<reference evidence="13 14" key="1">
    <citation type="journal article" date="2011" name="Genome Biol. Evol.">
        <title>Integration of the genetic map and genome assembly of fugu facilitates insights into distinct features of genome evolution in teleosts and mammals.</title>
        <authorList>
            <person name="Kai W."/>
            <person name="Kikuchi K."/>
            <person name="Tohari S."/>
            <person name="Chew A.K."/>
            <person name="Tay A."/>
            <person name="Fujiwara A."/>
            <person name="Hosoya S."/>
            <person name="Suetake H."/>
            <person name="Naruse K."/>
            <person name="Brenner S."/>
            <person name="Suzuki Y."/>
            <person name="Venkatesh B."/>
        </authorList>
    </citation>
    <scope>NUCLEOTIDE SEQUENCE [LARGE SCALE GENOMIC DNA]</scope>
</reference>
<dbReference type="GO" id="GO:0001594">
    <property type="term" value="F:trace-amine receptor activity"/>
    <property type="evidence" value="ECO:0007669"/>
    <property type="project" value="TreeGrafter"/>
</dbReference>
<dbReference type="Pfam" id="PF00001">
    <property type="entry name" value="7tm_1"/>
    <property type="match status" value="1"/>
</dbReference>
<name>A0A674PM33_TAKRU</name>
<evidence type="ECO:0000256" key="8">
    <source>
        <dbReference type="ARBA" id="ARBA00023224"/>
    </source>
</evidence>
<dbReference type="InterPro" id="IPR017452">
    <property type="entry name" value="GPCR_Rhodpsn_7TM"/>
</dbReference>
<sequence length="297" mass="33490">SRHFRRPGDSPPCEPADKGETPQLKLGERPYQLSILTIISVFRHFQTTTNIILLSMAVSDLLVGLAVMPLMIVTLDFCCSFICFLFDLLSFVLTCASIGNMVLISVDRYVAICYPLRYSSIKPSTVKIFVSVCWISSIIYNLILLKDNLLHIDSSSCYKKCPFSLNDISAIVDVFITFYVPLTVIIVLYTRVFVVAVTQARAMRSRVSTTGSKTVSAMKSELRAARTLGIVILFFFICFLPYYVASLIGQDMNIEASTGQHLLFFSNSTINPIIYAFFYPWFRKTVKLLLSCKFCKL</sequence>
<evidence type="ECO:0000256" key="9">
    <source>
        <dbReference type="RuleBase" id="RU000688"/>
    </source>
</evidence>
<evidence type="ECO:0000256" key="10">
    <source>
        <dbReference type="SAM" id="MobiDB-lite"/>
    </source>
</evidence>
<evidence type="ECO:0000256" key="7">
    <source>
        <dbReference type="ARBA" id="ARBA00023170"/>
    </source>
</evidence>